<evidence type="ECO:0000256" key="3">
    <source>
        <dbReference type="SAM" id="MobiDB-lite"/>
    </source>
</evidence>
<dbReference type="InterPro" id="IPR018886">
    <property type="entry name" value="UPF0547"/>
</dbReference>
<comment type="caution">
    <text evidence="5">The sequence shown here is derived from an EMBL/GenBank/DDBJ whole genome shotgun (WGS) entry which is preliminary data.</text>
</comment>
<dbReference type="AlphaFoldDB" id="A0AAW0Y539"/>
<accession>A0AAW0Y539</accession>
<sequence length="227" mass="26040">MPPKGISKTVSKRCPECRRQVPVATKHCHCGHQFFEERRRSTTSNPSEVEELDESTLKDMKPTRSVTTSSSVSGLIAMASSVGKGDLGSPAPEGKRRSERVKREKPNFYDALEYDNQMRKARKERQKEEPPNPTGRVKRERKVKNNSEPVSVAIYRYNKDEDEDDEPVKEKKKKKKKKNNNNGEKKEEEVDEDIMTGISAEKERQYSIVLSDINFKLGLNNPKFIKI</sequence>
<feature type="region of interest" description="Disordered" evidence="3">
    <location>
        <begin position="37"/>
        <end position="193"/>
    </location>
</feature>
<dbReference type="EMBL" id="JARKIK010000005">
    <property type="protein sequence ID" value="KAK8751946.1"/>
    <property type="molecule type" value="Genomic_DNA"/>
</dbReference>
<dbReference type="Pfam" id="PF10571">
    <property type="entry name" value="UPF0547"/>
    <property type="match status" value="1"/>
</dbReference>
<comment type="similarity">
    <text evidence="1">Belongs to the UPF0547 family.</text>
</comment>
<evidence type="ECO:0000313" key="6">
    <source>
        <dbReference type="Proteomes" id="UP001445076"/>
    </source>
</evidence>
<evidence type="ECO:0000313" key="5">
    <source>
        <dbReference type="EMBL" id="KAK8751946.1"/>
    </source>
</evidence>
<feature type="domain" description="UPF0547" evidence="4">
    <location>
        <begin position="12"/>
        <end position="34"/>
    </location>
</feature>
<organism evidence="5 6">
    <name type="scientific">Cherax quadricarinatus</name>
    <name type="common">Australian red claw crayfish</name>
    <dbReference type="NCBI Taxonomy" id="27406"/>
    <lineage>
        <taxon>Eukaryota</taxon>
        <taxon>Metazoa</taxon>
        <taxon>Ecdysozoa</taxon>
        <taxon>Arthropoda</taxon>
        <taxon>Crustacea</taxon>
        <taxon>Multicrustacea</taxon>
        <taxon>Malacostraca</taxon>
        <taxon>Eumalacostraca</taxon>
        <taxon>Eucarida</taxon>
        <taxon>Decapoda</taxon>
        <taxon>Pleocyemata</taxon>
        <taxon>Astacidea</taxon>
        <taxon>Parastacoidea</taxon>
        <taxon>Parastacidae</taxon>
        <taxon>Cherax</taxon>
    </lineage>
</organism>
<protein>
    <recommendedName>
        <fullName evidence="4">UPF0547 domain-containing protein</fullName>
    </recommendedName>
</protein>
<evidence type="ECO:0000259" key="4">
    <source>
        <dbReference type="Pfam" id="PF10571"/>
    </source>
</evidence>
<dbReference type="PANTHER" id="PTHR31101">
    <property type="entry name" value="UPF0547 PROTEIN C16ORF87"/>
    <property type="match status" value="1"/>
</dbReference>
<reference evidence="5 6" key="1">
    <citation type="journal article" date="2024" name="BMC Genomics">
        <title>Genome assembly of redclaw crayfish (Cherax quadricarinatus) provides insights into its immune adaptation and hypoxia tolerance.</title>
        <authorList>
            <person name="Liu Z."/>
            <person name="Zheng J."/>
            <person name="Li H."/>
            <person name="Fang K."/>
            <person name="Wang S."/>
            <person name="He J."/>
            <person name="Zhou D."/>
            <person name="Weng S."/>
            <person name="Chi M."/>
            <person name="Gu Z."/>
            <person name="He J."/>
            <person name="Li F."/>
            <person name="Wang M."/>
        </authorList>
    </citation>
    <scope>NUCLEOTIDE SEQUENCE [LARGE SCALE GENOMIC DNA]</scope>
    <source>
        <strain evidence="5">ZL_2023a</strain>
    </source>
</reference>
<proteinExistence type="inferred from homology"/>
<dbReference type="Proteomes" id="UP001445076">
    <property type="component" value="Unassembled WGS sequence"/>
</dbReference>
<evidence type="ECO:0000256" key="2">
    <source>
        <dbReference type="ARBA" id="ARBA00023054"/>
    </source>
</evidence>
<keyword evidence="2" id="KW-0175">Coiled coil</keyword>
<gene>
    <name evidence="5" type="ORF">OTU49_011214</name>
</gene>
<keyword evidence="6" id="KW-1185">Reference proteome</keyword>
<feature type="compositionally biased region" description="Basic and acidic residues" evidence="3">
    <location>
        <begin position="93"/>
        <end position="107"/>
    </location>
</feature>
<name>A0AAW0Y539_CHEQU</name>
<feature type="compositionally biased region" description="Basic residues" evidence="3">
    <location>
        <begin position="170"/>
        <end position="179"/>
    </location>
</feature>
<evidence type="ECO:0000256" key="1">
    <source>
        <dbReference type="ARBA" id="ARBA00008336"/>
    </source>
</evidence>
<dbReference type="InterPro" id="IPR040246">
    <property type="entry name" value="C16orf87-like"/>
</dbReference>